<dbReference type="SUPFAM" id="SSF55785">
    <property type="entry name" value="PYP-like sensor domain (PAS domain)"/>
    <property type="match status" value="1"/>
</dbReference>
<evidence type="ECO:0000256" key="1">
    <source>
        <dbReference type="SAM" id="MobiDB-lite"/>
    </source>
</evidence>
<protein>
    <submittedName>
        <fullName evidence="2">PAS/PAC sensor signal transduction histidine kinase</fullName>
    </submittedName>
</protein>
<sequence>MQSSGSAKLASLRRGTGAQRPEGYTADEIIGQHFSALYTSHQVSAGHPEEVLRNARAAGEYSEEGWRVRKDGSRFGASIVISQHWSRLSSTTDLVGRWYLLHWSGFMMPMCMAVSKHITTSSSWDTPSVKRWLRTSSNVPAHSETAFIALPSVRLYAPAISHRARHFAASIVS</sequence>
<proteinExistence type="predicted"/>
<feature type="region of interest" description="Disordered" evidence="1">
    <location>
        <begin position="1"/>
        <end position="22"/>
    </location>
</feature>
<dbReference type="InterPro" id="IPR000014">
    <property type="entry name" value="PAS"/>
</dbReference>
<keyword evidence="2" id="KW-0418">Kinase</keyword>
<keyword evidence="3" id="KW-1185">Reference proteome</keyword>
<reference evidence="2 3" key="1">
    <citation type="journal article" date="2012" name="J. Bacteriol.">
        <title>Draft Genome Sequence of the Soil Bacterium Burkholderia terrae Strain BS001, Which Interacts with Fungal Surface Structures.</title>
        <authorList>
            <person name="Nazir R."/>
            <person name="Hansen M.A."/>
            <person name="Sorensen S."/>
            <person name="van Elsas J.D."/>
        </authorList>
    </citation>
    <scope>NUCLEOTIDE SEQUENCE [LARGE SCALE GENOMIC DNA]</scope>
    <source>
        <strain evidence="2 3">BS001</strain>
    </source>
</reference>
<keyword evidence="2" id="KW-0808">Transferase</keyword>
<dbReference type="InterPro" id="IPR035965">
    <property type="entry name" value="PAS-like_dom_sf"/>
</dbReference>
<gene>
    <name evidence="2" type="ORF">WQE_37412</name>
</gene>
<comment type="caution">
    <text evidence="2">The sequence shown here is derived from an EMBL/GenBank/DDBJ whole genome shotgun (WGS) entry which is preliminary data.</text>
</comment>
<organism evidence="2 3">
    <name type="scientific">Paraburkholderia hospita</name>
    <dbReference type="NCBI Taxonomy" id="169430"/>
    <lineage>
        <taxon>Bacteria</taxon>
        <taxon>Pseudomonadati</taxon>
        <taxon>Pseudomonadota</taxon>
        <taxon>Betaproteobacteria</taxon>
        <taxon>Burkholderiales</taxon>
        <taxon>Burkholderiaceae</taxon>
        <taxon>Paraburkholderia</taxon>
    </lineage>
</organism>
<accession>A0ABN0FB31</accession>
<dbReference type="EMBL" id="AKAU01000227">
    <property type="protein sequence ID" value="EIM95836.1"/>
    <property type="molecule type" value="Genomic_DNA"/>
</dbReference>
<dbReference type="Gene3D" id="3.30.450.20">
    <property type="entry name" value="PAS domain"/>
    <property type="match status" value="1"/>
</dbReference>
<dbReference type="GO" id="GO:0016301">
    <property type="term" value="F:kinase activity"/>
    <property type="evidence" value="ECO:0007669"/>
    <property type="project" value="UniProtKB-KW"/>
</dbReference>
<name>A0ABN0FB31_9BURK</name>
<dbReference type="Proteomes" id="UP000004980">
    <property type="component" value="Unassembled WGS sequence"/>
</dbReference>
<evidence type="ECO:0000313" key="3">
    <source>
        <dbReference type="Proteomes" id="UP000004980"/>
    </source>
</evidence>
<dbReference type="CDD" id="cd00130">
    <property type="entry name" value="PAS"/>
    <property type="match status" value="1"/>
</dbReference>
<evidence type="ECO:0000313" key="2">
    <source>
        <dbReference type="EMBL" id="EIM95836.1"/>
    </source>
</evidence>